<dbReference type="GO" id="GO:0051991">
    <property type="term" value="F:UDP-N-acetyl-D-glucosamine:N-acetylmuramoyl-L-alanyl-D-glutamyl-meso-2,6-diaminopimelyl-D-alanyl-D-alanine-diphosphoundecaprenol 4-beta-N-acetylglucosaminlytransferase activity"/>
    <property type="evidence" value="ECO:0007669"/>
    <property type="project" value="RHEA"/>
</dbReference>
<protein>
    <recommendedName>
        <fullName evidence="10">UDP-N-acetylglucosamine--N-acetylmuramyl-(pentapeptide) pyrophosphoryl-undecaprenol N-acetylglucosamine transferase</fullName>
        <ecNumber evidence="10">2.4.1.227</ecNumber>
    </recommendedName>
    <alternativeName>
        <fullName evidence="10">Undecaprenyl-PP-MurNAc-pentapeptide-UDPGlcNAc GlcNAc transferase</fullName>
    </alternativeName>
</protein>
<keyword evidence="4 10" id="KW-0808">Transferase</keyword>
<comment type="pathway">
    <text evidence="10">Cell wall biogenesis; peptidoglycan biosynthesis.</text>
</comment>
<keyword evidence="9 10" id="KW-0961">Cell wall biogenesis/degradation</keyword>
<dbReference type="CDD" id="cd03785">
    <property type="entry name" value="GT28_MurG"/>
    <property type="match status" value="1"/>
</dbReference>
<dbReference type="SUPFAM" id="SSF53756">
    <property type="entry name" value="UDP-Glycosyltransferase/glycogen phosphorylase"/>
    <property type="match status" value="1"/>
</dbReference>
<evidence type="ECO:0000256" key="7">
    <source>
        <dbReference type="ARBA" id="ARBA00023136"/>
    </source>
</evidence>
<dbReference type="InterPro" id="IPR007235">
    <property type="entry name" value="Glyco_trans_28_C"/>
</dbReference>
<evidence type="ECO:0000259" key="12">
    <source>
        <dbReference type="Pfam" id="PF04101"/>
    </source>
</evidence>
<feature type="binding site" evidence="10">
    <location>
        <position position="122"/>
    </location>
    <ligand>
        <name>UDP-N-acetyl-alpha-D-glucosamine</name>
        <dbReference type="ChEBI" id="CHEBI:57705"/>
    </ligand>
</feature>
<dbReference type="EC" id="2.4.1.227" evidence="10"/>
<dbReference type="HAMAP" id="MF_00033">
    <property type="entry name" value="MurG"/>
    <property type="match status" value="1"/>
</dbReference>
<dbReference type="GO" id="GO:0050511">
    <property type="term" value="F:undecaprenyldiphospho-muramoylpentapeptide beta-N-acetylglucosaminyltransferase activity"/>
    <property type="evidence" value="ECO:0007669"/>
    <property type="project" value="UniProtKB-UniRule"/>
</dbReference>
<feature type="binding site" evidence="10">
    <location>
        <position position="196"/>
    </location>
    <ligand>
        <name>UDP-N-acetyl-alpha-D-glucosamine</name>
        <dbReference type="ChEBI" id="CHEBI:57705"/>
    </ligand>
</feature>
<keyword evidence="1 10" id="KW-1003">Cell membrane</keyword>
<evidence type="ECO:0000256" key="6">
    <source>
        <dbReference type="ARBA" id="ARBA00022984"/>
    </source>
</evidence>
<dbReference type="EMBL" id="MWBQ01000035">
    <property type="protein sequence ID" value="OQA60590.1"/>
    <property type="molecule type" value="Genomic_DNA"/>
</dbReference>
<feature type="domain" description="Glycosyl transferase family 28 C-terminal" evidence="12">
    <location>
        <begin position="189"/>
        <end position="345"/>
    </location>
</feature>
<dbReference type="GO" id="GO:0005975">
    <property type="term" value="P:carbohydrate metabolic process"/>
    <property type="evidence" value="ECO:0007669"/>
    <property type="project" value="InterPro"/>
</dbReference>
<sequence>MNEIFIAAGGTGGHIFPALSIAQHLSRDFPVRFIGTKRGMERKLVPEAGFSLSFIRARGWNRTSAIDFLRAFGDNIVGLFQSGYLFIKFRPRAVLVFGSYVSLLIAFWAKLFRVPIFVQEQNIHPGFANRIISRWSKKIFVPVDEAAEGFRDSNQIVIIGNPLREEVLDWQGKDKEAKEKLGLDPQKKTLLIIGGSRGSHLINQAFWQALPFIEKLKFQVIHITGDESFQEAMKMAALYPFPYLIYEFYPNPGIFYSAADLAISRSGANVTYELFCFGLPAVLIPFGGATEGHQLYNAQWLGKKQPVVIIDEKRLQPEGLAQAIRSLSELPAKKYKKNEDFRFSAARIAGMIVKEIRRRK</sequence>
<dbReference type="GO" id="GO:0051301">
    <property type="term" value="P:cell division"/>
    <property type="evidence" value="ECO:0007669"/>
    <property type="project" value="UniProtKB-KW"/>
</dbReference>
<evidence type="ECO:0000256" key="3">
    <source>
        <dbReference type="ARBA" id="ARBA00022676"/>
    </source>
</evidence>
<evidence type="ECO:0000259" key="11">
    <source>
        <dbReference type="Pfam" id="PF03033"/>
    </source>
</evidence>
<evidence type="ECO:0000256" key="4">
    <source>
        <dbReference type="ARBA" id="ARBA00022679"/>
    </source>
</evidence>
<keyword evidence="7 10" id="KW-0472">Membrane</keyword>
<evidence type="ECO:0000256" key="5">
    <source>
        <dbReference type="ARBA" id="ARBA00022960"/>
    </source>
</evidence>
<dbReference type="GO" id="GO:0071555">
    <property type="term" value="P:cell wall organization"/>
    <property type="evidence" value="ECO:0007669"/>
    <property type="project" value="UniProtKB-KW"/>
</dbReference>
<proteinExistence type="inferred from homology"/>
<evidence type="ECO:0000256" key="2">
    <source>
        <dbReference type="ARBA" id="ARBA00022618"/>
    </source>
</evidence>
<feature type="domain" description="Glycosyltransferase family 28 N-terminal" evidence="11">
    <location>
        <begin position="4"/>
        <end position="140"/>
    </location>
</feature>
<comment type="function">
    <text evidence="10">Cell wall formation. Catalyzes the transfer of a GlcNAc subunit on undecaprenyl-pyrophosphoryl-MurNAc-pentapeptide (lipid intermediate I) to form undecaprenyl-pyrophosphoryl-MurNAc-(pentapeptide)GlcNAc (lipid intermediate II).</text>
</comment>
<feature type="binding site" evidence="10">
    <location>
        <position position="294"/>
    </location>
    <ligand>
        <name>UDP-N-acetyl-alpha-D-glucosamine</name>
        <dbReference type="ChEBI" id="CHEBI:57705"/>
    </ligand>
</feature>
<organism evidence="13">
    <name type="scientific">Candidatus Atribacter allofermentans</name>
    <dbReference type="NCBI Taxonomy" id="1852833"/>
    <lineage>
        <taxon>Bacteria</taxon>
        <taxon>Pseudomonadati</taxon>
        <taxon>Atribacterota</taxon>
        <taxon>Atribacteria</taxon>
        <taxon>Atribacterales</taxon>
        <taxon>Atribacteraceae</taxon>
        <taxon>Atribacter</taxon>
    </lineage>
</organism>
<feature type="binding site" evidence="10">
    <location>
        <position position="164"/>
    </location>
    <ligand>
        <name>UDP-N-acetyl-alpha-D-glucosamine</name>
        <dbReference type="ChEBI" id="CHEBI:57705"/>
    </ligand>
</feature>
<comment type="caution">
    <text evidence="10">Lacks conserved residue(s) required for the propagation of feature annotation.</text>
</comment>
<dbReference type="PANTHER" id="PTHR21015:SF22">
    <property type="entry name" value="GLYCOSYLTRANSFERASE"/>
    <property type="match status" value="1"/>
</dbReference>
<dbReference type="Proteomes" id="UP000485569">
    <property type="component" value="Unassembled WGS sequence"/>
</dbReference>
<evidence type="ECO:0000256" key="8">
    <source>
        <dbReference type="ARBA" id="ARBA00023306"/>
    </source>
</evidence>
<dbReference type="AlphaFoldDB" id="A0A1V5T1E3"/>
<keyword evidence="2 10" id="KW-0132">Cell division</keyword>
<name>A0A1V5T1E3_9BACT</name>
<accession>A0A1V5T1E3</accession>
<comment type="catalytic activity">
    <reaction evidence="10">
        <text>di-trans,octa-cis-undecaprenyl diphospho-N-acetyl-alpha-D-muramoyl-L-alanyl-D-glutamyl-meso-2,6-diaminopimeloyl-D-alanyl-D-alanine + UDP-N-acetyl-alpha-D-glucosamine = di-trans,octa-cis-undecaprenyl diphospho-[N-acetyl-alpha-D-glucosaminyl-(1-&gt;4)]-N-acetyl-alpha-D-muramoyl-L-alanyl-D-glutamyl-meso-2,6-diaminopimeloyl-D-alanyl-D-alanine + UDP + H(+)</text>
        <dbReference type="Rhea" id="RHEA:31227"/>
        <dbReference type="ChEBI" id="CHEBI:15378"/>
        <dbReference type="ChEBI" id="CHEBI:57705"/>
        <dbReference type="ChEBI" id="CHEBI:58223"/>
        <dbReference type="ChEBI" id="CHEBI:61387"/>
        <dbReference type="ChEBI" id="CHEBI:61388"/>
        <dbReference type="EC" id="2.4.1.227"/>
    </reaction>
</comment>
<keyword evidence="3 10" id="KW-0328">Glycosyltransferase</keyword>
<dbReference type="InterPro" id="IPR004276">
    <property type="entry name" value="GlycoTrans_28_N"/>
</dbReference>
<evidence type="ECO:0000256" key="9">
    <source>
        <dbReference type="ARBA" id="ARBA00023316"/>
    </source>
</evidence>
<evidence type="ECO:0000256" key="1">
    <source>
        <dbReference type="ARBA" id="ARBA00022475"/>
    </source>
</evidence>
<dbReference type="GO" id="GO:0009252">
    <property type="term" value="P:peptidoglycan biosynthetic process"/>
    <property type="evidence" value="ECO:0007669"/>
    <property type="project" value="UniProtKB-UniRule"/>
</dbReference>
<dbReference type="UniPathway" id="UPA00219"/>
<gene>
    <name evidence="10 13" type="primary">murG</name>
    <name evidence="13" type="ORF">BWY41_00566</name>
</gene>
<keyword evidence="5 10" id="KW-0133">Cell shape</keyword>
<dbReference type="Gene3D" id="3.40.50.2000">
    <property type="entry name" value="Glycogen Phosphorylase B"/>
    <property type="match status" value="2"/>
</dbReference>
<dbReference type="Pfam" id="PF04101">
    <property type="entry name" value="Glyco_tran_28_C"/>
    <property type="match status" value="1"/>
</dbReference>
<dbReference type="Pfam" id="PF03033">
    <property type="entry name" value="Glyco_transf_28"/>
    <property type="match status" value="1"/>
</dbReference>
<feature type="binding site" evidence="10">
    <location>
        <begin position="11"/>
        <end position="13"/>
    </location>
    <ligand>
        <name>UDP-N-acetyl-alpha-D-glucosamine</name>
        <dbReference type="ChEBI" id="CHEBI:57705"/>
    </ligand>
</feature>
<evidence type="ECO:0000256" key="10">
    <source>
        <dbReference type="HAMAP-Rule" id="MF_00033"/>
    </source>
</evidence>
<comment type="subcellular location">
    <subcellularLocation>
        <location evidence="10">Cell membrane</location>
        <topology evidence="10">Peripheral membrane protein</topology>
        <orientation evidence="10">Cytoplasmic side</orientation>
    </subcellularLocation>
</comment>
<keyword evidence="6 10" id="KW-0573">Peptidoglycan synthesis</keyword>
<keyword evidence="8 10" id="KW-0131">Cell cycle</keyword>
<dbReference type="PANTHER" id="PTHR21015">
    <property type="entry name" value="UDP-N-ACETYLGLUCOSAMINE--N-ACETYLMURAMYL-(PENTAPEPTIDE) PYROPHOSPHORYL-UNDECAPRENOL N-ACETYLGLUCOSAMINE TRANSFERASE 1"/>
    <property type="match status" value="1"/>
</dbReference>
<comment type="similarity">
    <text evidence="10">Belongs to the glycosyltransferase 28 family. MurG subfamily.</text>
</comment>
<dbReference type="GO" id="GO:0005886">
    <property type="term" value="C:plasma membrane"/>
    <property type="evidence" value="ECO:0007669"/>
    <property type="project" value="UniProtKB-SubCell"/>
</dbReference>
<evidence type="ECO:0000313" key="13">
    <source>
        <dbReference type="EMBL" id="OQA60590.1"/>
    </source>
</evidence>
<comment type="caution">
    <text evidence="13">The sequence shown here is derived from an EMBL/GenBank/DDBJ whole genome shotgun (WGS) entry which is preliminary data.</text>
</comment>
<dbReference type="GO" id="GO:0008360">
    <property type="term" value="P:regulation of cell shape"/>
    <property type="evidence" value="ECO:0007669"/>
    <property type="project" value="UniProtKB-KW"/>
</dbReference>
<dbReference type="InterPro" id="IPR006009">
    <property type="entry name" value="GlcNAc_MurG"/>
</dbReference>
<reference evidence="13" key="1">
    <citation type="submission" date="2017-02" db="EMBL/GenBank/DDBJ databases">
        <title>Delving into the versatile metabolic prowess of the omnipresent phylum Bacteroidetes.</title>
        <authorList>
            <person name="Nobu M.K."/>
            <person name="Mei R."/>
            <person name="Narihiro T."/>
            <person name="Kuroda K."/>
            <person name="Liu W.-T."/>
        </authorList>
    </citation>
    <scope>NUCLEOTIDE SEQUENCE</scope>
    <source>
        <strain evidence="13">ADurb.Bin276</strain>
    </source>
</reference>